<name>A0AAW1H9D9_SAPOF</name>
<dbReference type="InterPro" id="IPR036397">
    <property type="entry name" value="RNaseH_sf"/>
</dbReference>
<gene>
    <name evidence="1" type="ORF">RND81_12G115600</name>
</gene>
<protein>
    <recommendedName>
        <fullName evidence="3">Transposase</fullName>
    </recommendedName>
</protein>
<proteinExistence type="predicted"/>
<organism evidence="1 2">
    <name type="scientific">Saponaria officinalis</name>
    <name type="common">Common soapwort</name>
    <name type="synonym">Lychnis saponaria</name>
    <dbReference type="NCBI Taxonomy" id="3572"/>
    <lineage>
        <taxon>Eukaryota</taxon>
        <taxon>Viridiplantae</taxon>
        <taxon>Streptophyta</taxon>
        <taxon>Embryophyta</taxon>
        <taxon>Tracheophyta</taxon>
        <taxon>Spermatophyta</taxon>
        <taxon>Magnoliopsida</taxon>
        <taxon>eudicotyledons</taxon>
        <taxon>Gunneridae</taxon>
        <taxon>Pentapetalae</taxon>
        <taxon>Caryophyllales</taxon>
        <taxon>Caryophyllaceae</taxon>
        <taxon>Caryophylleae</taxon>
        <taxon>Saponaria</taxon>
    </lineage>
</organism>
<sequence length="454" mass="51461">MGKPNLTTDQKDSIAHFLLVNSSNGIPSKGMISEATTKWNVTRKTILVWWKRAKTKIKDGDMIHLPSARLGNINATRVFINKAKVMSLPKKNQASMDKLAKKLDVGYGTIQRWVKSGQLKRHSSPLHPKLTDANKIKRLIFSLSSTYVDMNLNVIKFKDMSQQVHIDEKWFYITKTTESYYILPEEEESYRACQSKIFITKVMFMCAVSRPLFGEEGELLFDGKIGIFPFLEEQAAVRRSKNREAGTLVTMPTNSINKQVIKDCLINKIIPAINFKWPENASKDICIQQDNAKPHISDLDPNFRVVADSDGFNIHLVFQPPNSPDLNINDLGFFRSLQSLQHETAASTVVELVGAVEAAFELHVPNKLNFNFLTLQTVMVEIMKCRGHNNFSIPHMRKRVLERQGILPRDIIVDEMLVKECLDYLAEEGQGASLDYLCEDMRQLASVDISVADA</sequence>
<evidence type="ECO:0008006" key="3">
    <source>
        <dbReference type="Google" id="ProtNLM"/>
    </source>
</evidence>
<reference evidence="1" key="1">
    <citation type="submission" date="2024-03" db="EMBL/GenBank/DDBJ databases">
        <title>WGS assembly of Saponaria officinalis var. Norfolk2.</title>
        <authorList>
            <person name="Jenkins J."/>
            <person name="Shu S."/>
            <person name="Grimwood J."/>
            <person name="Barry K."/>
            <person name="Goodstein D."/>
            <person name="Schmutz J."/>
            <person name="Leebens-Mack J."/>
            <person name="Osbourn A."/>
        </authorList>
    </citation>
    <scope>NUCLEOTIDE SEQUENCE [LARGE SCALE GENOMIC DNA]</scope>
    <source>
        <strain evidence="1">JIC</strain>
    </source>
</reference>
<accession>A0AAW1H9D9</accession>
<dbReference type="EMBL" id="JBDFQZ010000012">
    <property type="protein sequence ID" value="KAK9672664.1"/>
    <property type="molecule type" value="Genomic_DNA"/>
</dbReference>
<dbReference type="PANTHER" id="PTHR47169">
    <property type="entry name" value="OS01G0541250 PROTEIN"/>
    <property type="match status" value="1"/>
</dbReference>
<dbReference type="Gene3D" id="3.30.420.10">
    <property type="entry name" value="Ribonuclease H-like superfamily/Ribonuclease H"/>
    <property type="match status" value="1"/>
</dbReference>
<evidence type="ECO:0000313" key="2">
    <source>
        <dbReference type="Proteomes" id="UP001443914"/>
    </source>
</evidence>
<dbReference type="AlphaFoldDB" id="A0AAW1H9D9"/>
<comment type="caution">
    <text evidence="1">The sequence shown here is derived from an EMBL/GenBank/DDBJ whole genome shotgun (WGS) entry which is preliminary data.</text>
</comment>
<keyword evidence="2" id="KW-1185">Reference proteome</keyword>
<dbReference type="Proteomes" id="UP001443914">
    <property type="component" value="Unassembled WGS sequence"/>
</dbReference>
<dbReference type="GO" id="GO:0003676">
    <property type="term" value="F:nucleic acid binding"/>
    <property type="evidence" value="ECO:0007669"/>
    <property type="project" value="InterPro"/>
</dbReference>
<evidence type="ECO:0000313" key="1">
    <source>
        <dbReference type="EMBL" id="KAK9672664.1"/>
    </source>
</evidence>
<dbReference type="PANTHER" id="PTHR47169:SF2">
    <property type="entry name" value="OS01G0541250 PROTEIN"/>
    <property type="match status" value="1"/>
</dbReference>